<comment type="caution">
    <text evidence="2">The sequence shown here is derived from an EMBL/GenBank/DDBJ whole genome shotgun (WGS) entry which is preliminary data.</text>
</comment>
<evidence type="ECO:0000313" key="3">
    <source>
        <dbReference type="Proteomes" id="UP000281094"/>
    </source>
</evidence>
<gene>
    <name evidence="2" type="ORF">D8780_04155</name>
</gene>
<dbReference type="Gene3D" id="1.10.10.1550">
    <property type="entry name" value="ROS/MUCR transcriptional regulator protein"/>
    <property type="match status" value="1"/>
</dbReference>
<sequence length="141" mass="15514">MDTPENKTAQDAQLIDLTAEVVTAYVGNNPVPATDLPSLISEIHTAFSRIRGDVDAGVETEKPKPAVNPKRSVTDDYIVCLEDGKKFKSLKRHLSAHYNMTPEQYREKWGLPADYPMVAPNYSAARSKLAKKTGLGRKAKG</sequence>
<dbReference type="GO" id="GO:0003677">
    <property type="term" value="F:DNA binding"/>
    <property type="evidence" value="ECO:0007669"/>
    <property type="project" value="InterPro"/>
</dbReference>
<evidence type="ECO:0000256" key="1">
    <source>
        <dbReference type="ARBA" id="ARBA00007031"/>
    </source>
</evidence>
<comment type="similarity">
    <text evidence="1">Belongs to the ros/MucR family.</text>
</comment>
<name>A0A3L7JAP3_9HYPH</name>
<keyword evidence="3" id="KW-1185">Reference proteome</keyword>
<dbReference type="GO" id="GO:0006355">
    <property type="term" value="P:regulation of DNA-templated transcription"/>
    <property type="evidence" value="ECO:0007669"/>
    <property type="project" value="InterPro"/>
</dbReference>
<dbReference type="InterPro" id="IPR041920">
    <property type="entry name" value="ROS/MUCR_sf"/>
</dbReference>
<evidence type="ECO:0000313" key="2">
    <source>
        <dbReference type="EMBL" id="RLQ87519.1"/>
    </source>
</evidence>
<dbReference type="AlphaFoldDB" id="A0A3L7JAP3"/>
<dbReference type="Pfam" id="PF05443">
    <property type="entry name" value="ROS_MUCR"/>
    <property type="match status" value="1"/>
</dbReference>
<dbReference type="GO" id="GO:0008270">
    <property type="term" value="F:zinc ion binding"/>
    <property type="evidence" value="ECO:0007669"/>
    <property type="project" value="InterPro"/>
</dbReference>
<organism evidence="2 3">
    <name type="scientific">Notoacmeibacter ruber</name>
    <dbReference type="NCBI Taxonomy" id="2670375"/>
    <lineage>
        <taxon>Bacteria</taxon>
        <taxon>Pseudomonadati</taxon>
        <taxon>Pseudomonadota</taxon>
        <taxon>Alphaproteobacteria</taxon>
        <taxon>Hyphomicrobiales</taxon>
        <taxon>Notoacmeibacteraceae</taxon>
        <taxon>Notoacmeibacter</taxon>
    </lineage>
</organism>
<accession>A0A3L7JAP3</accession>
<dbReference type="InterPro" id="IPR008807">
    <property type="entry name" value="ROS_MUCR"/>
</dbReference>
<dbReference type="EMBL" id="RCWN01000001">
    <property type="protein sequence ID" value="RLQ87519.1"/>
    <property type="molecule type" value="Genomic_DNA"/>
</dbReference>
<protein>
    <submittedName>
        <fullName evidence="2">Transcriptional regulator</fullName>
    </submittedName>
</protein>
<reference evidence="2 3" key="1">
    <citation type="submission" date="2018-10" db="EMBL/GenBank/DDBJ databases">
        <title>Notoacmeibacter sp. M2BS9Y-3-1, whole genome shotgun sequence.</title>
        <authorList>
            <person name="Tuo L."/>
        </authorList>
    </citation>
    <scope>NUCLEOTIDE SEQUENCE [LARGE SCALE GENOMIC DNA]</scope>
    <source>
        <strain evidence="2 3">M2BS9Y-3-1</strain>
    </source>
</reference>
<dbReference type="Proteomes" id="UP000281094">
    <property type="component" value="Unassembled WGS sequence"/>
</dbReference>
<proteinExistence type="inferred from homology"/>
<dbReference type="RefSeq" id="WP_121644487.1">
    <property type="nucleotide sequence ID" value="NZ_RCWN01000001.1"/>
</dbReference>